<dbReference type="Gene3D" id="3.40.190.170">
    <property type="entry name" value="Bacterial extracellular solute-binding protein, family 7"/>
    <property type="match status" value="1"/>
</dbReference>
<dbReference type="PANTHER" id="PTHR33376">
    <property type="match status" value="1"/>
</dbReference>
<dbReference type="CDD" id="cd13603">
    <property type="entry name" value="PBP2_TRAP_Siap_TeaA_like"/>
    <property type="match status" value="1"/>
</dbReference>
<dbReference type="EMBL" id="FNUY01000004">
    <property type="protein sequence ID" value="SEG27968.1"/>
    <property type="molecule type" value="Genomic_DNA"/>
</dbReference>
<dbReference type="GO" id="GO:0055085">
    <property type="term" value="P:transmembrane transport"/>
    <property type="evidence" value="ECO:0007669"/>
    <property type="project" value="InterPro"/>
</dbReference>
<evidence type="ECO:0000256" key="2">
    <source>
        <dbReference type="SAM" id="SignalP"/>
    </source>
</evidence>
<dbReference type="RefSeq" id="WP_103872567.1">
    <property type="nucleotide sequence ID" value="NZ_FNUY01000004.1"/>
</dbReference>
<dbReference type="PIRSF" id="PIRSF006470">
    <property type="entry name" value="DctB"/>
    <property type="match status" value="1"/>
</dbReference>
<dbReference type="PANTHER" id="PTHR33376:SF2">
    <property type="entry name" value="DICARBOXYLATE-BINDING PERIPLASMIC PROTEIN"/>
    <property type="match status" value="1"/>
</dbReference>
<feature type="chain" id="PRO_5009290954" evidence="2">
    <location>
        <begin position="36"/>
        <end position="338"/>
    </location>
</feature>
<feature type="signal peptide" evidence="2">
    <location>
        <begin position="1"/>
        <end position="35"/>
    </location>
</feature>
<evidence type="ECO:0000313" key="3">
    <source>
        <dbReference type="EMBL" id="SEG27968.1"/>
    </source>
</evidence>
<dbReference type="AlphaFoldDB" id="A0A1H5YVD5"/>
<dbReference type="OrthoDB" id="9803763at2"/>
<dbReference type="InterPro" id="IPR018389">
    <property type="entry name" value="DctP_fam"/>
</dbReference>
<name>A0A1H5YVD5_9HYPH</name>
<keyword evidence="4" id="KW-1185">Reference proteome</keyword>
<dbReference type="InterPro" id="IPR004682">
    <property type="entry name" value="TRAP_DctP"/>
</dbReference>
<dbReference type="NCBIfam" id="NF037995">
    <property type="entry name" value="TRAP_S1"/>
    <property type="match status" value="1"/>
</dbReference>
<evidence type="ECO:0000256" key="1">
    <source>
        <dbReference type="ARBA" id="ARBA00022729"/>
    </source>
</evidence>
<proteinExistence type="predicted"/>
<keyword evidence="1 2" id="KW-0732">Signal</keyword>
<reference evidence="3 4" key="1">
    <citation type="submission" date="2016-10" db="EMBL/GenBank/DDBJ databases">
        <authorList>
            <person name="de Groot N.N."/>
        </authorList>
    </citation>
    <scope>NUCLEOTIDE SEQUENCE [LARGE SCALE GENOMIC DNA]</scope>
    <source>
        <strain evidence="3 4">DSM 26656</strain>
    </source>
</reference>
<dbReference type="PROSITE" id="PS51318">
    <property type="entry name" value="TAT"/>
    <property type="match status" value="1"/>
</dbReference>
<gene>
    <name evidence="3" type="ORF">SAMN04488115_104110</name>
</gene>
<accession>A0A1H5YVD5</accession>
<sequence>MTKPNLSTGGLSRRTMLVAGLAMPAVLALPRGAQAQVTMTLGHNAAAGNPRGLAADKFGELIRERSNGRLAVRVAGAEQLGNEQSLLTSLRTGAVDMTVNSQGSTSALLPELAALGLPFLFANSAAAFKVLEGPIGSEFDQRFAKIGMVPLGWWDNGIRHITNSKRPIVKPADLKGLKIRTPPDPMTIDIFQSLGAGTEQISFGELYVALQQGVVDGQENPLVNIASSKLYEVQRYISLSAHKWECSPFLMSQITWMRLSPADRDIVKAAAKEAGELQRKLFLDADTKFAGEFKANPKLQVNEADQGAFREASAKVYDTWKAKPFGDFVDRLAKAARG</sequence>
<organism evidence="3 4">
    <name type="scientific">Bosea lathyri</name>
    <dbReference type="NCBI Taxonomy" id="1036778"/>
    <lineage>
        <taxon>Bacteria</taxon>
        <taxon>Pseudomonadati</taxon>
        <taxon>Pseudomonadota</taxon>
        <taxon>Alphaproteobacteria</taxon>
        <taxon>Hyphomicrobiales</taxon>
        <taxon>Boseaceae</taxon>
        <taxon>Bosea</taxon>
    </lineage>
</organism>
<evidence type="ECO:0000313" key="4">
    <source>
        <dbReference type="Proteomes" id="UP000236743"/>
    </source>
</evidence>
<dbReference type="Pfam" id="PF03480">
    <property type="entry name" value="DctP"/>
    <property type="match status" value="1"/>
</dbReference>
<dbReference type="InterPro" id="IPR038404">
    <property type="entry name" value="TRAP_DctP_sf"/>
</dbReference>
<dbReference type="Proteomes" id="UP000236743">
    <property type="component" value="Unassembled WGS sequence"/>
</dbReference>
<dbReference type="NCBIfam" id="TIGR00787">
    <property type="entry name" value="dctP"/>
    <property type="match status" value="1"/>
</dbReference>
<protein>
    <submittedName>
        <fullName evidence="3">Tripartite ATP-independent transporter solute receptor, DctP family</fullName>
    </submittedName>
</protein>
<keyword evidence="3" id="KW-0675">Receptor</keyword>
<dbReference type="InterPro" id="IPR006311">
    <property type="entry name" value="TAT_signal"/>
</dbReference>
<dbReference type="GO" id="GO:0030288">
    <property type="term" value="C:outer membrane-bounded periplasmic space"/>
    <property type="evidence" value="ECO:0007669"/>
    <property type="project" value="InterPro"/>
</dbReference>
<dbReference type="GO" id="GO:0030246">
    <property type="term" value="F:carbohydrate binding"/>
    <property type="evidence" value="ECO:0007669"/>
    <property type="project" value="TreeGrafter"/>
</dbReference>